<dbReference type="Pfam" id="PF05065">
    <property type="entry name" value="Phage_capsid"/>
    <property type="match status" value="1"/>
</dbReference>
<evidence type="ECO:0000256" key="1">
    <source>
        <dbReference type="ARBA" id="ARBA00004328"/>
    </source>
</evidence>
<evidence type="ECO:0000259" key="2">
    <source>
        <dbReference type="Pfam" id="PF05065"/>
    </source>
</evidence>
<evidence type="ECO:0000313" key="4">
    <source>
        <dbReference type="Proteomes" id="UP001197214"/>
    </source>
</evidence>
<comment type="subcellular location">
    <subcellularLocation>
        <location evidence="1">Virion</location>
    </subcellularLocation>
</comment>
<evidence type="ECO:0000313" key="3">
    <source>
        <dbReference type="EMBL" id="MBW4330038.1"/>
    </source>
</evidence>
<dbReference type="EMBL" id="JAHWZX010000003">
    <property type="protein sequence ID" value="MBW4330038.1"/>
    <property type="molecule type" value="Genomic_DNA"/>
</dbReference>
<proteinExistence type="predicted"/>
<dbReference type="InterPro" id="IPR054612">
    <property type="entry name" value="Phage_capsid-like_C"/>
</dbReference>
<accession>A0ABS6XIK2</accession>
<organism evidence="3 4">
    <name type="scientific">Stakelama flava</name>
    <dbReference type="NCBI Taxonomy" id="2860338"/>
    <lineage>
        <taxon>Bacteria</taxon>
        <taxon>Pseudomonadati</taxon>
        <taxon>Pseudomonadota</taxon>
        <taxon>Alphaproteobacteria</taxon>
        <taxon>Sphingomonadales</taxon>
        <taxon>Sphingomonadaceae</taxon>
        <taxon>Stakelama</taxon>
    </lineage>
</organism>
<dbReference type="NCBIfam" id="TIGR01554">
    <property type="entry name" value="major_cap_HK97"/>
    <property type="match status" value="1"/>
</dbReference>
<sequence length="394" mass="42930">MPLRNAGDDDTNALIRKVHSEFAGFTERQDRRVADINETIGNLTASVDAIQRQVDGGITQDRAMPLPVDAEYTRAFASYARRGDAVDVLKGANATGERATVQAAMSSGSATDGGYLAPVEWDRKLHQRQRLTSPMRRLATVQVTSVGEYTTVWNGDEWGTGWVGETAARPQTTTPTLAQVPFASGEIYANAAITQRLLDDSAVNIDQWLAESLEREFNRQENIAFLSGNGVSKPHGLLTYAPGAVNETRHPGGPLTVVEGDIDYDGLVDFLYSLDAPYRQNSSWLMSSLTAAVIAKLKDADGRPLWREALIADQPPTLLGRPVEIDEGMPTPVAGNTAIAFGDFKAGYLINDRIGTRILRDPYTNKPFIMFYATKRVGAGVLDPFAIRLMRVAA</sequence>
<name>A0ABS6XIK2_9SPHN</name>
<dbReference type="Proteomes" id="UP001197214">
    <property type="component" value="Unassembled WGS sequence"/>
</dbReference>
<gene>
    <name evidence="3" type="ORF">KY084_04015</name>
</gene>
<reference evidence="3 4" key="1">
    <citation type="submission" date="2021-07" db="EMBL/GenBank/DDBJ databases">
        <title>Stakelama flava sp. nov., a novel endophytic bacterium isolated from branch of Kandelia candel.</title>
        <authorList>
            <person name="Tuo L."/>
        </authorList>
    </citation>
    <scope>NUCLEOTIDE SEQUENCE [LARGE SCALE GENOMIC DNA]</scope>
    <source>
        <strain evidence="3 4">CBK3Z-3</strain>
    </source>
</reference>
<comment type="caution">
    <text evidence="3">The sequence shown here is derived from an EMBL/GenBank/DDBJ whole genome shotgun (WGS) entry which is preliminary data.</text>
</comment>
<dbReference type="InterPro" id="IPR024455">
    <property type="entry name" value="Phage_capsid"/>
</dbReference>
<feature type="domain" description="Phage capsid-like C-terminal" evidence="2">
    <location>
        <begin position="113"/>
        <end position="391"/>
    </location>
</feature>
<keyword evidence="4" id="KW-1185">Reference proteome</keyword>
<protein>
    <submittedName>
        <fullName evidence="3">Phage major capsid protein</fullName>
    </submittedName>
</protein>
<dbReference type="RefSeq" id="WP_219237156.1">
    <property type="nucleotide sequence ID" value="NZ_JAHWZX010000003.1"/>
</dbReference>